<evidence type="ECO:0000313" key="3">
    <source>
        <dbReference type="Proteomes" id="UP000294155"/>
    </source>
</evidence>
<evidence type="ECO:0000313" key="2">
    <source>
        <dbReference type="EMBL" id="RYU84433.1"/>
    </source>
</evidence>
<keyword evidence="3" id="KW-1185">Reference proteome</keyword>
<dbReference type="OrthoDB" id="7824426at2"/>
<feature type="transmembrane region" description="Helical" evidence="1">
    <location>
        <begin position="40"/>
        <end position="59"/>
    </location>
</feature>
<reference evidence="2 3" key="1">
    <citation type="submission" date="2019-02" db="EMBL/GenBank/DDBJ databases">
        <title>Bacterial novel species isolated from soil.</title>
        <authorList>
            <person name="Jung H.-Y."/>
        </authorList>
    </citation>
    <scope>NUCLEOTIDE SEQUENCE [LARGE SCALE GENOMIC DNA]</scope>
    <source>
        <strain evidence="2 3">1-3-3-3</strain>
    </source>
</reference>
<gene>
    <name evidence="2" type="ORF">EWM57_01720</name>
</gene>
<keyword evidence="1" id="KW-0472">Membrane</keyword>
<protein>
    <submittedName>
        <fullName evidence="2">Uncharacterized protein</fullName>
    </submittedName>
</protein>
<evidence type="ECO:0000256" key="1">
    <source>
        <dbReference type="SAM" id="Phobius"/>
    </source>
</evidence>
<dbReference type="EMBL" id="SEWE01000002">
    <property type="protein sequence ID" value="RYU84433.1"/>
    <property type="molecule type" value="Genomic_DNA"/>
</dbReference>
<dbReference type="Proteomes" id="UP000294155">
    <property type="component" value="Unassembled WGS sequence"/>
</dbReference>
<proteinExistence type="predicted"/>
<comment type="caution">
    <text evidence="2">The sequence shown here is derived from an EMBL/GenBank/DDBJ whole genome shotgun (WGS) entry which is preliminary data.</text>
</comment>
<organism evidence="2 3">
    <name type="scientific">Hymenobacter persicinus</name>
    <dbReference type="NCBI Taxonomy" id="2025506"/>
    <lineage>
        <taxon>Bacteria</taxon>
        <taxon>Pseudomonadati</taxon>
        <taxon>Bacteroidota</taxon>
        <taxon>Cytophagia</taxon>
        <taxon>Cytophagales</taxon>
        <taxon>Hymenobacteraceae</taxon>
        <taxon>Hymenobacter</taxon>
    </lineage>
</organism>
<accession>A0A4V1ZBA8</accession>
<dbReference type="RefSeq" id="WP_129919393.1">
    <property type="nucleotide sequence ID" value="NZ_SEWE01000002.1"/>
</dbReference>
<keyword evidence="1" id="KW-1133">Transmembrane helix</keyword>
<name>A0A4V1ZBA8_9BACT</name>
<keyword evidence="1" id="KW-0812">Transmembrane</keyword>
<dbReference type="AlphaFoldDB" id="A0A4V1ZBA8"/>
<sequence length="239" mass="28416">MEEAARIRDYLPRRFKNEREQEYINALWQAFEQNYLAGQYQFALLAYHMLFMSCVYCAIWQIKGNRKVLLENALILHQDEDKILNASSPFNFSEMQERAVFSLLRLVNCERQHIGKLKKLVDDRNNMAHANGNIYYTSEALANSKTREVLALLDIIHDLMRPVVQECFKQFLLNSHDPELREYPMEEDQIQEVLIYTNYFSPNNEEACLNFDLEPLRTHEHFDNMQSLFDKFCTIHADY</sequence>